<dbReference type="Proteomes" id="UP000011591">
    <property type="component" value="Unassembled WGS sequence"/>
</dbReference>
<reference evidence="2 3" key="1">
    <citation type="journal article" date="2014" name="PLoS Genet.">
        <title>Phylogenetically driven sequencing of extremely halophilic archaea reveals strategies for static and dynamic osmo-response.</title>
        <authorList>
            <person name="Becker E.A."/>
            <person name="Seitzer P.M."/>
            <person name="Tritt A."/>
            <person name="Larsen D."/>
            <person name="Krusor M."/>
            <person name="Yao A.I."/>
            <person name="Wu D."/>
            <person name="Madern D."/>
            <person name="Eisen J.A."/>
            <person name="Darling A.E."/>
            <person name="Facciotti M.T."/>
        </authorList>
    </citation>
    <scope>NUCLEOTIDE SEQUENCE [LARGE SCALE GENOMIC DNA]</scope>
    <source>
        <strain evidence="2 3">DSM 13077</strain>
    </source>
</reference>
<feature type="compositionally biased region" description="Acidic residues" evidence="1">
    <location>
        <begin position="179"/>
        <end position="188"/>
    </location>
</feature>
<organism evidence="2 3">
    <name type="scientific">Natrialba aegyptia DSM 13077</name>
    <dbReference type="NCBI Taxonomy" id="1227491"/>
    <lineage>
        <taxon>Archaea</taxon>
        <taxon>Methanobacteriati</taxon>
        <taxon>Methanobacteriota</taxon>
        <taxon>Stenosarchaea group</taxon>
        <taxon>Halobacteria</taxon>
        <taxon>Halobacteriales</taxon>
        <taxon>Natrialbaceae</taxon>
        <taxon>Natrialba</taxon>
    </lineage>
</organism>
<sequence length="188" mass="20049">MSLRVAAAAPFVQHGTNRLEESEFVVALSLDRDWFSPDQSKRLIDVATKDGLLEPDGTELVATFDPSSITIPEDFVPDEDILTERSAFERVLDALVADGMAKHEAVGAINALQSDLAVTIETAAVVYARREGVDVSDLVPTARAELVSDGGDADSKSESEHTSGAGTETETEAKATSEAEAEVEAEER</sequence>
<dbReference type="RefSeq" id="WP_006666678.1">
    <property type="nucleotide sequence ID" value="NZ_AOIP01000033.1"/>
</dbReference>
<dbReference type="InterPro" id="IPR018716">
    <property type="entry name" value="DUF2240"/>
</dbReference>
<keyword evidence="3" id="KW-1185">Reference proteome</keyword>
<accession>M0AXU2</accession>
<evidence type="ECO:0000313" key="2">
    <source>
        <dbReference type="EMBL" id="ELZ03325.1"/>
    </source>
</evidence>
<feature type="region of interest" description="Disordered" evidence="1">
    <location>
        <begin position="144"/>
        <end position="188"/>
    </location>
</feature>
<dbReference type="OrthoDB" id="146786at2157"/>
<gene>
    <name evidence="2" type="ORF">C480_16370</name>
</gene>
<dbReference type="AlphaFoldDB" id="M0AXU2"/>
<dbReference type="EMBL" id="AOIP01000033">
    <property type="protein sequence ID" value="ELZ03325.1"/>
    <property type="molecule type" value="Genomic_DNA"/>
</dbReference>
<evidence type="ECO:0000313" key="3">
    <source>
        <dbReference type="Proteomes" id="UP000011591"/>
    </source>
</evidence>
<name>M0AXU2_9EURY</name>
<dbReference type="Pfam" id="PF09999">
    <property type="entry name" value="DUF2240"/>
    <property type="match status" value="1"/>
</dbReference>
<proteinExistence type="predicted"/>
<protein>
    <recommendedName>
        <fullName evidence="4">DUF2240 family protein</fullName>
    </recommendedName>
</protein>
<dbReference type="PATRIC" id="fig|1227491.4.peg.3361"/>
<evidence type="ECO:0000256" key="1">
    <source>
        <dbReference type="SAM" id="MobiDB-lite"/>
    </source>
</evidence>
<comment type="caution">
    <text evidence="2">The sequence shown here is derived from an EMBL/GenBank/DDBJ whole genome shotgun (WGS) entry which is preliminary data.</text>
</comment>
<evidence type="ECO:0008006" key="4">
    <source>
        <dbReference type="Google" id="ProtNLM"/>
    </source>
</evidence>